<dbReference type="PANTHER" id="PTHR34047">
    <property type="entry name" value="NUCLEAR INTRON MATURASE 1, MITOCHONDRIAL-RELATED"/>
    <property type="match status" value="1"/>
</dbReference>
<dbReference type="InterPro" id="IPR043502">
    <property type="entry name" value="DNA/RNA_pol_sf"/>
</dbReference>
<dbReference type="EMBL" id="BMIU01000021">
    <property type="protein sequence ID" value="GGF44028.1"/>
    <property type="molecule type" value="Genomic_DNA"/>
</dbReference>
<dbReference type="PANTHER" id="PTHR34047:SF8">
    <property type="entry name" value="PROTEIN YKFC"/>
    <property type="match status" value="1"/>
</dbReference>
<protein>
    <submittedName>
        <fullName evidence="3">Group II intron reverse transcriptase/maturase</fullName>
    </submittedName>
</protein>
<dbReference type="InterPro" id="IPR013597">
    <property type="entry name" value="Mat_intron_G2"/>
</dbReference>
<evidence type="ECO:0000313" key="4">
    <source>
        <dbReference type="Proteomes" id="UP000647339"/>
    </source>
</evidence>
<reference evidence="4" key="1">
    <citation type="journal article" date="2019" name="Int. J. Syst. Evol. Microbiol.">
        <title>The Global Catalogue of Microorganisms (GCM) 10K type strain sequencing project: providing services to taxonomists for standard genome sequencing and annotation.</title>
        <authorList>
            <consortium name="The Broad Institute Genomics Platform"/>
            <consortium name="The Broad Institute Genome Sequencing Center for Infectious Disease"/>
            <person name="Wu L."/>
            <person name="Ma J."/>
        </authorList>
    </citation>
    <scope>NUCLEOTIDE SEQUENCE [LARGE SCALE GENOMIC DNA]</scope>
    <source>
        <strain evidence="4">CGMCC 1.15407</strain>
    </source>
</reference>
<organism evidence="3 4">
    <name type="scientific">Echinicola rosea</name>
    <dbReference type="NCBI Taxonomy" id="1807691"/>
    <lineage>
        <taxon>Bacteria</taxon>
        <taxon>Pseudomonadati</taxon>
        <taxon>Bacteroidota</taxon>
        <taxon>Cytophagia</taxon>
        <taxon>Cytophagales</taxon>
        <taxon>Cyclobacteriaceae</taxon>
        <taxon>Echinicola</taxon>
    </lineage>
</organism>
<gene>
    <name evidence="3" type="ORF">GCM10011339_35650</name>
</gene>
<dbReference type="InterPro" id="IPR025960">
    <property type="entry name" value="RVT_N"/>
</dbReference>
<dbReference type="NCBIfam" id="TIGR04416">
    <property type="entry name" value="group_II_RT_mat"/>
    <property type="match status" value="1"/>
</dbReference>
<dbReference type="PROSITE" id="PS50878">
    <property type="entry name" value="RT_POL"/>
    <property type="match status" value="1"/>
</dbReference>
<comment type="similarity">
    <text evidence="1">Belongs to the bacterial reverse transcriptase family.</text>
</comment>
<proteinExistence type="inferred from homology"/>
<keyword evidence="4" id="KW-1185">Reference proteome</keyword>
<dbReference type="Proteomes" id="UP000647339">
    <property type="component" value="Unassembled WGS sequence"/>
</dbReference>
<sequence length="568" mass="65748">MTVSKDIGAVSTAKGWDSIDWKMAEKEVMKLQVRIAKAVKQERWNKVKSLQWLLTHSFHAKCLAVRTVTTNRGKNTPGIDGVVLKKNSQKYQMVQRMNRRTYKPLPLRRIHIPKTNGKTRPLGIPVMNDRAWQALHGQALLPVAETVADNYSYGFRPQRSTADAIERIFSCTARHFDPKWVLEGDIKGCFDNISHHWMMEHVITDKRILEKWLKVGFMEKGEFFPTDAGTPQGGLISPCLSNITLDGMEALLDREFGSSRNICGRVPYQARKLVEKNGVKLCRFADDFIVTGTSKELLRDQVKPVLEKFMQERGLELSQDKTKITPLDKGFDFLGQHVRKYELRNRKSKLLIKPSRKSVQNFLGEVRRMIKVMATWKQENVIARLNPIIRGWANYHRHVVSKEVLSQVDYKIWIALWRWAKRRHPNKGRKWISRKYFRPVKGFQRAFSCTQKDQKLVTLFRASSIPIVRHPQIRPESNPFDPDHEAYYEMRLSKKLHKSFAGRNTLKALWTNQKGKCPECGEALPSKGPKGYIKYIQSRLKAGKANIHNLVLLHEQCHAEGYRLGFQL</sequence>
<evidence type="ECO:0000259" key="2">
    <source>
        <dbReference type="PROSITE" id="PS50878"/>
    </source>
</evidence>
<comment type="caution">
    <text evidence="3">The sequence shown here is derived from an EMBL/GenBank/DDBJ whole genome shotgun (WGS) entry which is preliminary data.</text>
</comment>
<dbReference type="Pfam" id="PF08388">
    <property type="entry name" value="GIIM"/>
    <property type="match status" value="1"/>
</dbReference>
<evidence type="ECO:0000313" key="3">
    <source>
        <dbReference type="EMBL" id="GGF44028.1"/>
    </source>
</evidence>
<dbReference type="CDD" id="cd01651">
    <property type="entry name" value="RT_G2_intron"/>
    <property type="match status" value="1"/>
</dbReference>
<feature type="domain" description="Reverse transcriptase" evidence="2">
    <location>
        <begin position="93"/>
        <end position="338"/>
    </location>
</feature>
<dbReference type="SUPFAM" id="SSF56672">
    <property type="entry name" value="DNA/RNA polymerases"/>
    <property type="match status" value="1"/>
</dbReference>
<keyword evidence="3" id="KW-0548">Nucleotidyltransferase</keyword>
<dbReference type="Pfam" id="PF13655">
    <property type="entry name" value="RVT_N"/>
    <property type="match status" value="1"/>
</dbReference>
<evidence type="ECO:0000256" key="1">
    <source>
        <dbReference type="ARBA" id="ARBA00034120"/>
    </source>
</evidence>
<dbReference type="Pfam" id="PF00078">
    <property type="entry name" value="RVT_1"/>
    <property type="match status" value="1"/>
</dbReference>
<keyword evidence="3" id="KW-0695">RNA-directed DNA polymerase</keyword>
<dbReference type="InterPro" id="IPR000477">
    <property type="entry name" value="RT_dom"/>
</dbReference>
<name>A0ABQ1V8F9_9BACT</name>
<dbReference type="InterPro" id="IPR051083">
    <property type="entry name" value="GrpII_Intron_Splice-Mob/Def"/>
</dbReference>
<accession>A0ABQ1V8F9</accession>
<dbReference type="GO" id="GO:0003964">
    <property type="term" value="F:RNA-directed DNA polymerase activity"/>
    <property type="evidence" value="ECO:0007669"/>
    <property type="project" value="UniProtKB-KW"/>
</dbReference>
<keyword evidence="3" id="KW-0808">Transferase</keyword>
<dbReference type="InterPro" id="IPR030931">
    <property type="entry name" value="Group_II_RT_mat"/>
</dbReference>